<gene>
    <name evidence="1" type="ORF">HZU40_28560</name>
</gene>
<evidence type="ECO:0000313" key="1">
    <source>
        <dbReference type="EMBL" id="QNJ92077.1"/>
    </source>
</evidence>
<evidence type="ECO:0000313" key="2">
    <source>
        <dbReference type="Proteomes" id="UP000515498"/>
    </source>
</evidence>
<dbReference type="AlphaFoldDB" id="A0A7G8PCL1"/>
<name>A0A7G8PCL1_9MYCO</name>
<protein>
    <submittedName>
        <fullName evidence="1">Uncharacterized protein</fullName>
    </submittedName>
</protein>
<dbReference type="KEGG" id="mflu:HZU40_28560"/>
<accession>A0A7G8PCL1</accession>
<reference evidence="1 2" key="1">
    <citation type="submission" date="2020-07" db="EMBL/GenBank/DDBJ databases">
        <title>Draft genome sequence of four isobutane-metabolizing strains capable of cometabolically degrading diverse ether contaminants.</title>
        <authorList>
            <person name="Chen W."/>
            <person name="Faulkner N."/>
            <person name="Smith C."/>
            <person name="Hyman M."/>
        </authorList>
    </citation>
    <scope>NUCLEOTIDE SEQUENCE [LARGE SCALE GENOMIC DNA]</scope>
    <source>
        <strain evidence="1 2">2A</strain>
    </source>
</reference>
<organism evidence="1 2">
    <name type="scientific">Mycolicibacterium fluoranthenivorans</name>
    <dbReference type="NCBI Taxonomy" id="258505"/>
    <lineage>
        <taxon>Bacteria</taxon>
        <taxon>Bacillati</taxon>
        <taxon>Actinomycetota</taxon>
        <taxon>Actinomycetes</taxon>
        <taxon>Mycobacteriales</taxon>
        <taxon>Mycobacteriaceae</taxon>
        <taxon>Mycolicibacterium</taxon>
    </lineage>
</organism>
<dbReference type="Proteomes" id="UP000515498">
    <property type="component" value="Chromosome"/>
</dbReference>
<proteinExistence type="predicted"/>
<dbReference type="RefSeq" id="WP_187096603.1">
    <property type="nucleotide sequence ID" value="NZ_CP059894.1"/>
</dbReference>
<dbReference type="EMBL" id="CP059894">
    <property type="protein sequence ID" value="QNJ92077.1"/>
    <property type="molecule type" value="Genomic_DNA"/>
</dbReference>
<sequence>MEDVHDIIDRGFLIISIHRGICRGFDLGYQALRFVDILCDCVLGLLDHAANMAIPSGCGD</sequence>